<accession>A0A5E4CET1</accession>
<feature type="compositionally biased region" description="Basic and acidic residues" evidence="1">
    <location>
        <begin position="95"/>
        <end position="110"/>
    </location>
</feature>
<dbReference type="AlphaFoldDB" id="A0A5E4CET1"/>
<feature type="non-terminal residue" evidence="2">
    <location>
        <position position="1"/>
    </location>
</feature>
<feature type="non-terminal residue" evidence="2">
    <location>
        <position position="110"/>
    </location>
</feature>
<reference evidence="2" key="1">
    <citation type="submission" date="2019-04" db="EMBL/GenBank/DDBJ databases">
        <authorList>
            <person name="Alioto T."/>
            <person name="Alioto T."/>
        </authorList>
    </citation>
    <scope>NUCLEOTIDE SEQUENCE [LARGE SCALE GENOMIC DNA]</scope>
</reference>
<dbReference type="EMBL" id="CABDUW010001294">
    <property type="protein sequence ID" value="VTJ80387.1"/>
    <property type="molecule type" value="Genomic_DNA"/>
</dbReference>
<evidence type="ECO:0000313" key="3">
    <source>
        <dbReference type="Proteomes" id="UP000335636"/>
    </source>
</evidence>
<comment type="caution">
    <text evidence="2">The sequence shown here is derived from an EMBL/GenBank/DDBJ whole genome shotgun (WGS) entry which is preliminary data.</text>
</comment>
<dbReference type="Proteomes" id="UP000335636">
    <property type="component" value="Unassembled WGS sequence"/>
</dbReference>
<protein>
    <submittedName>
        <fullName evidence="2">Uncharacterized protein</fullName>
    </submittedName>
</protein>
<organism evidence="2 3">
    <name type="scientific">Marmota monax</name>
    <name type="common">Woodchuck</name>
    <dbReference type="NCBI Taxonomy" id="9995"/>
    <lineage>
        <taxon>Eukaryota</taxon>
        <taxon>Metazoa</taxon>
        <taxon>Chordata</taxon>
        <taxon>Craniata</taxon>
        <taxon>Vertebrata</taxon>
        <taxon>Euteleostomi</taxon>
        <taxon>Mammalia</taxon>
        <taxon>Eutheria</taxon>
        <taxon>Euarchontoglires</taxon>
        <taxon>Glires</taxon>
        <taxon>Rodentia</taxon>
        <taxon>Sciuromorpha</taxon>
        <taxon>Sciuridae</taxon>
        <taxon>Xerinae</taxon>
        <taxon>Marmotini</taxon>
        <taxon>Marmota</taxon>
    </lineage>
</organism>
<evidence type="ECO:0000313" key="2">
    <source>
        <dbReference type="EMBL" id="VTJ80387.1"/>
    </source>
</evidence>
<sequence length="110" mass="12021">STISAYTEFPESSRKYNTGILGRAAPLRSPPLEEVVNIDRDVRSSMGFSPHTLSTVRSPHVETKGFPSILLEIREPTAMGAWHGLGRPETQGLGMKDRTAQGWKGEDAQA</sequence>
<keyword evidence="3" id="KW-1185">Reference proteome</keyword>
<feature type="region of interest" description="Disordered" evidence="1">
    <location>
        <begin position="81"/>
        <end position="110"/>
    </location>
</feature>
<evidence type="ECO:0000256" key="1">
    <source>
        <dbReference type="SAM" id="MobiDB-lite"/>
    </source>
</evidence>
<gene>
    <name evidence="2" type="ORF">MONAX_5E021129</name>
</gene>
<proteinExistence type="predicted"/>
<name>A0A5E4CET1_MARMO</name>